<dbReference type="PRINTS" id="PR01228">
    <property type="entry name" value="EGGSHELL"/>
</dbReference>
<accession>A0AAN8NRE1</accession>
<dbReference type="CDD" id="cd12236">
    <property type="entry name" value="RRM_snRNP70"/>
    <property type="match status" value="1"/>
</dbReference>
<dbReference type="Pfam" id="PF12220">
    <property type="entry name" value="U1snRNP70_N"/>
    <property type="match status" value="1"/>
</dbReference>
<proteinExistence type="predicted"/>
<dbReference type="AlphaFoldDB" id="A0AAN8NRE1"/>
<evidence type="ECO:0000259" key="7">
    <source>
        <dbReference type="PROSITE" id="PS50102"/>
    </source>
</evidence>
<feature type="compositionally biased region" description="Basic and acidic residues" evidence="6">
    <location>
        <begin position="291"/>
        <end position="308"/>
    </location>
</feature>
<gene>
    <name evidence="8" type="ORF">TWF506_010391</name>
</gene>
<evidence type="ECO:0000256" key="4">
    <source>
        <dbReference type="ARBA" id="ARBA00023274"/>
    </source>
</evidence>
<dbReference type="InterPro" id="IPR051183">
    <property type="entry name" value="U1_U11-U12_snRNP_70-35kDa"/>
</dbReference>
<evidence type="ECO:0000256" key="1">
    <source>
        <dbReference type="ARBA" id="ARBA00004123"/>
    </source>
</evidence>
<evidence type="ECO:0000256" key="5">
    <source>
        <dbReference type="PROSITE-ProRule" id="PRU00176"/>
    </source>
</evidence>
<feature type="compositionally biased region" description="Gly residues" evidence="6">
    <location>
        <begin position="210"/>
        <end position="239"/>
    </location>
</feature>
<keyword evidence="2 5" id="KW-0694">RNA-binding</keyword>
<evidence type="ECO:0000256" key="6">
    <source>
        <dbReference type="SAM" id="MobiDB-lite"/>
    </source>
</evidence>
<dbReference type="GO" id="GO:0071011">
    <property type="term" value="C:precatalytic spliceosome"/>
    <property type="evidence" value="ECO:0007669"/>
    <property type="project" value="TreeGrafter"/>
</dbReference>
<feature type="compositionally biased region" description="Gly residues" evidence="6">
    <location>
        <begin position="310"/>
        <end position="321"/>
    </location>
</feature>
<feature type="compositionally biased region" description="Gly residues" evidence="6">
    <location>
        <begin position="335"/>
        <end position="346"/>
    </location>
</feature>
<dbReference type="InterPro" id="IPR012677">
    <property type="entry name" value="Nucleotide-bd_a/b_plait_sf"/>
</dbReference>
<feature type="domain" description="RRM" evidence="7">
    <location>
        <begin position="100"/>
        <end position="178"/>
    </location>
</feature>
<dbReference type="EMBL" id="JAVHJM010000008">
    <property type="protein sequence ID" value="KAK6508296.1"/>
    <property type="molecule type" value="Genomic_DNA"/>
</dbReference>
<name>A0AAN8NRE1_9PEZI</name>
<dbReference type="InterPro" id="IPR034143">
    <property type="entry name" value="snRNP70_RRM"/>
</dbReference>
<dbReference type="FunFam" id="3.30.70.330:FF:000298">
    <property type="entry name" value="U1 small nuclear ribonucleoprotein 70 kDa"/>
    <property type="match status" value="1"/>
</dbReference>
<keyword evidence="3" id="KW-0539">Nucleus</keyword>
<dbReference type="InterPro" id="IPR035979">
    <property type="entry name" value="RBD_domain_sf"/>
</dbReference>
<feature type="compositionally biased region" description="Basic and acidic residues" evidence="6">
    <location>
        <begin position="322"/>
        <end position="334"/>
    </location>
</feature>
<dbReference type="SUPFAM" id="SSF54928">
    <property type="entry name" value="RNA-binding domain, RBD"/>
    <property type="match status" value="1"/>
</dbReference>
<dbReference type="Gene3D" id="3.30.70.330">
    <property type="match status" value="1"/>
</dbReference>
<feature type="region of interest" description="Disordered" evidence="6">
    <location>
        <begin position="177"/>
        <end position="371"/>
    </location>
</feature>
<organism evidence="8 9">
    <name type="scientific">Arthrobotrys conoides</name>
    <dbReference type="NCBI Taxonomy" id="74498"/>
    <lineage>
        <taxon>Eukaryota</taxon>
        <taxon>Fungi</taxon>
        <taxon>Dikarya</taxon>
        <taxon>Ascomycota</taxon>
        <taxon>Pezizomycotina</taxon>
        <taxon>Orbiliomycetes</taxon>
        <taxon>Orbiliales</taxon>
        <taxon>Orbiliaceae</taxon>
        <taxon>Arthrobotrys</taxon>
    </lineage>
</organism>
<dbReference type="GO" id="GO:0071004">
    <property type="term" value="C:U2-type prespliceosome"/>
    <property type="evidence" value="ECO:0007669"/>
    <property type="project" value="TreeGrafter"/>
</dbReference>
<dbReference type="GO" id="GO:0030619">
    <property type="term" value="F:U1 snRNA binding"/>
    <property type="evidence" value="ECO:0007669"/>
    <property type="project" value="InterPro"/>
</dbReference>
<comment type="subcellular location">
    <subcellularLocation>
        <location evidence="1">Nucleus</location>
    </subcellularLocation>
</comment>
<dbReference type="Proteomes" id="UP001307849">
    <property type="component" value="Unassembled WGS sequence"/>
</dbReference>
<dbReference type="InterPro" id="IPR022023">
    <property type="entry name" value="U1snRNP70_N"/>
</dbReference>
<dbReference type="PROSITE" id="PS50102">
    <property type="entry name" value="RRM"/>
    <property type="match status" value="1"/>
</dbReference>
<evidence type="ECO:0000256" key="2">
    <source>
        <dbReference type="ARBA" id="ARBA00022884"/>
    </source>
</evidence>
<feature type="compositionally biased region" description="Basic and acidic residues" evidence="6">
    <location>
        <begin position="348"/>
        <end position="358"/>
    </location>
</feature>
<dbReference type="GO" id="GO:0005685">
    <property type="term" value="C:U1 snRNP"/>
    <property type="evidence" value="ECO:0007669"/>
    <property type="project" value="TreeGrafter"/>
</dbReference>
<protein>
    <recommendedName>
        <fullName evidence="7">RRM domain-containing protein</fullName>
    </recommendedName>
</protein>
<dbReference type="PANTHER" id="PTHR13952">
    <property type="entry name" value="U1 SMALL NUCLEAR RIBONUCLEOPROTEIN 70 KD"/>
    <property type="match status" value="1"/>
</dbReference>
<feature type="compositionally biased region" description="Gly residues" evidence="6">
    <location>
        <begin position="248"/>
        <end position="262"/>
    </location>
</feature>
<comment type="caution">
    <text evidence="8">The sequence shown here is derived from an EMBL/GenBank/DDBJ whole genome shotgun (WGS) entry which is preliminary data.</text>
</comment>
<dbReference type="Pfam" id="PF00076">
    <property type="entry name" value="RRM_1"/>
    <property type="match status" value="1"/>
</dbReference>
<dbReference type="GO" id="GO:0000398">
    <property type="term" value="P:mRNA splicing, via spliceosome"/>
    <property type="evidence" value="ECO:0007669"/>
    <property type="project" value="TreeGrafter"/>
</dbReference>
<dbReference type="InterPro" id="IPR000504">
    <property type="entry name" value="RRM_dom"/>
</dbReference>
<dbReference type="SMART" id="SM00360">
    <property type="entry name" value="RRM"/>
    <property type="match status" value="1"/>
</dbReference>
<evidence type="ECO:0000313" key="9">
    <source>
        <dbReference type="Proteomes" id="UP001307849"/>
    </source>
</evidence>
<keyword evidence="4" id="KW-0687">Ribonucleoprotein</keyword>
<dbReference type="GO" id="GO:0003729">
    <property type="term" value="F:mRNA binding"/>
    <property type="evidence" value="ECO:0007669"/>
    <property type="project" value="TreeGrafter"/>
</dbReference>
<sequence length="371" mass="40203">MTDKLPGNLLALFQPRPPLRYLQPADHAPEHRQTAPISGVAQFLQELRNPDPDYMPTESWLLARDRKKREKLEKQERTLKQGIENYTPDNDPHIRGDPYKTLFVSRLSYDVKEQDLEREFGRFGPIDRIRLVRDKESKKPRGYAFILFEREKDMKAAFKETDGMRIKDRRISVDVERGRTTKGWKPRRLGGGLGGRGYTKIPAARPTGPSGFGGSGLGGFRGGHGGFRGGGGGGGGHFGGRNFDRGPPRGGQFGHRGVGFQGGNAPSNAPSGPSGRNFGNAPTGPGGYDRGPPRGGHDDRGHRDRMNGDSRGGGGGGGGGGGRDRFDDRRDRDSGGGGGGGGGGYSGRYDDSRKRGYEGGESGGDPRRRRY</sequence>
<evidence type="ECO:0000256" key="3">
    <source>
        <dbReference type="ARBA" id="ARBA00023242"/>
    </source>
</evidence>
<evidence type="ECO:0000313" key="8">
    <source>
        <dbReference type="EMBL" id="KAK6508296.1"/>
    </source>
</evidence>
<reference evidence="8 9" key="1">
    <citation type="submission" date="2019-10" db="EMBL/GenBank/DDBJ databases">
        <authorList>
            <person name="Palmer J.M."/>
        </authorList>
    </citation>
    <scope>NUCLEOTIDE SEQUENCE [LARGE SCALE GENOMIC DNA]</scope>
    <source>
        <strain evidence="8 9">TWF506</strain>
    </source>
</reference>
<dbReference type="PANTHER" id="PTHR13952:SF5">
    <property type="entry name" value="U1 SMALL NUCLEAR RIBONUCLEOPROTEIN 70 KDA"/>
    <property type="match status" value="1"/>
</dbReference>
<keyword evidence="9" id="KW-1185">Reference proteome</keyword>